<sequence>MIPNMLQTSPFIVITPDAASKKTIIKNSLLQTEAFVENETLDILKTCRYPQELTSLNLQYKGGKIQKAFDAGFLVNPATVWDETYITSIEIEAGTQCNWSCRYCPRSIDPKKSTYMSMELFNEIIDKAVRLKTVEYVTLNSYNEPAMDKYFVSRVQKIAQSGLKLILHSNGSVLDKKKIKLLKDTNVLSIVYFNIPSLDESEFKRLTGSSTYEQTIRNIDMAIESGFNVELSIQGTEEELKRNLPGLKAKYEPLTGKSIIAWGTGDRAGILDNCYARGINITEPLYGCSMVLNWIHIGVNGDLFICFNDYYQKNVYGNIKDGEFADILANEKAKQIRKRVYGGENAPDDQMCRKCDEMYKAKCNAQFTTDYRPVFDLSLINQA</sequence>
<accession>F1TAJ1</accession>
<dbReference type="GO" id="GO:0046872">
    <property type="term" value="F:metal ion binding"/>
    <property type="evidence" value="ECO:0007669"/>
    <property type="project" value="UniProtKB-KW"/>
</dbReference>
<dbReference type="InterPro" id="IPR050377">
    <property type="entry name" value="Radical_SAM_PqqE_MftC-like"/>
</dbReference>
<dbReference type="SFLD" id="SFLDG01067">
    <property type="entry name" value="SPASM/twitch_domain_containing"/>
    <property type="match status" value="1"/>
</dbReference>
<name>F1TAJ1_9FIRM</name>
<comment type="caution">
    <text evidence="6">The sequence shown here is derived from an EMBL/GenBank/DDBJ whole genome shotgun (WGS) entry which is preliminary data.</text>
</comment>
<dbReference type="Gene3D" id="3.20.20.70">
    <property type="entry name" value="Aldolase class I"/>
    <property type="match status" value="1"/>
</dbReference>
<dbReference type="PANTHER" id="PTHR11228">
    <property type="entry name" value="RADICAL SAM DOMAIN PROTEIN"/>
    <property type="match status" value="1"/>
</dbReference>
<dbReference type="PANTHER" id="PTHR11228:SF7">
    <property type="entry name" value="PQQA PEPTIDE CYCLASE"/>
    <property type="match status" value="1"/>
</dbReference>
<evidence type="ECO:0000256" key="2">
    <source>
        <dbReference type="ARBA" id="ARBA00022723"/>
    </source>
</evidence>
<dbReference type="RefSeq" id="WP_004617631.1">
    <property type="nucleotide sequence ID" value="NZ_ACXX02000003.1"/>
</dbReference>
<evidence type="ECO:0000256" key="3">
    <source>
        <dbReference type="ARBA" id="ARBA00023004"/>
    </source>
</evidence>
<dbReference type="SFLD" id="SFLDS00029">
    <property type="entry name" value="Radical_SAM"/>
    <property type="match status" value="1"/>
</dbReference>
<keyword evidence="2" id="KW-0479">Metal-binding</keyword>
<proteinExistence type="predicted"/>
<organism evidence="6 7">
    <name type="scientific">Ruminiclostridium papyrosolvens DSM 2782</name>
    <dbReference type="NCBI Taxonomy" id="588581"/>
    <lineage>
        <taxon>Bacteria</taxon>
        <taxon>Bacillati</taxon>
        <taxon>Bacillota</taxon>
        <taxon>Clostridia</taxon>
        <taxon>Eubacteriales</taxon>
        <taxon>Oscillospiraceae</taxon>
        <taxon>Ruminiclostridium</taxon>
    </lineage>
</organism>
<dbReference type="InterPro" id="IPR007197">
    <property type="entry name" value="rSAM"/>
</dbReference>
<dbReference type="EMBL" id="ACXX02000003">
    <property type="protein sequence ID" value="EGD48534.1"/>
    <property type="molecule type" value="Genomic_DNA"/>
</dbReference>
<evidence type="ECO:0000256" key="4">
    <source>
        <dbReference type="ARBA" id="ARBA00023014"/>
    </source>
</evidence>
<evidence type="ECO:0000256" key="1">
    <source>
        <dbReference type="ARBA" id="ARBA00022691"/>
    </source>
</evidence>
<dbReference type="GO" id="GO:0003824">
    <property type="term" value="F:catalytic activity"/>
    <property type="evidence" value="ECO:0007669"/>
    <property type="project" value="InterPro"/>
</dbReference>
<gene>
    <name evidence="6" type="ORF">Cpap_2956</name>
</gene>
<keyword evidence="7" id="KW-1185">Reference proteome</keyword>
<dbReference type="InterPro" id="IPR058240">
    <property type="entry name" value="rSAM_sf"/>
</dbReference>
<dbReference type="CDD" id="cd01335">
    <property type="entry name" value="Radical_SAM"/>
    <property type="match status" value="1"/>
</dbReference>
<reference evidence="6" key="2">
    <citation type="submission" date="2011-01" db="EMBL/GenBank/DDBJ databases">
        <title>The Non-contiguous Finished genome of Clostridium papyrosolvens.</title>
        <authorList>
            <person name="Lucas S."/>
            <person name="Copeland A."/>
            <person name="Lapidus A."/>
            <person name="Cheng J.-F."/>
            <person name="Goodwin L."/>
            <person name="Pitluck S."/>
            <person name="Misra M."/>
            <person name="Chertkov O."/>
            <person name="Detter J.C."/>
            <person name="Han C."/>
            <person name="Tapia R."/>
            <person name="Land M."/>
            <person name="Hauser L."/>
            <person name="Kyrpides N."/>
            <person name="Ivanova N."/>
            <person name="Pagani I."/>
            <person name="Mouttaki H."/>
            <person name="He Z."/>
            <person name="Zhou J."/>
            <person name="Hemme C.L."/>
            <person name="Woyke T."/>
        </authorList>
    </citation>
    <scope>NUCLEOTIDE SEQUENCE [LARGE SCALE GENOMIC DNA]</scope>
    <source>
        <strain evidence="6">DSM 2782</strain>
    </source>
</reference>
<dbReference type="PROSITE" id="PS51918">
    <property type="entry name" value="RADICAL_SAM"/>
    <property type="match status" value="1"/>
</dbReference>
<evidence type="ECO:0000313" key="7">
    <source>
        <dbReference type="Proteomes" id="UP000003860"/>
    </source>
</evidence>
<keyword evidence="3" id="KW-0408">Iron</keyword>
<dbReference type="Proteomes" id="UP000003860">
    <property type="component" value="Unassembled WGS sequence"/>
</dbReference>
<dbReference type="AlphaFoldDB" id="F1TAJ1"/>
<protein>
    <submittedName>
        <fullName evidence="6">Radical SAM domain protein</fullName>
    </submittedName>
</protein>
<keyword evidence="1" id="KW-0949">S-adenosyl-L-methionine</keyword>
<dbReference type="STRING" id="588581.Cpap_2956"/>
<dbReference type="CDD" id="cd21109">
    <property type="entry name" value="SPASM"/>
    <property type="match status" value="1"/>
</dbReference>
<feature type="domain" description="Radical SAM core" evidence="5">
    <location>
        <begin position="81"/>
        <end position="289"/>
    </location>
</feature>
<dbReference type="Pfam" id="PF13186">
    <property type="entry name" value="SPASM"/>
    <property type="match status" value="1"/>
</dbReference>
<reference evidence="6" key="1">
    <citation type="submission" date="2009-07" db="EMBL/GenBank/DDBJ databases">
        <authorList>
            <consortium name="US DOE Joint Genome Institute (JGI-PGF)"/>
            <person name="Lucas S."/>
            <person name="Copeland A."/>
            <person name="Lapidus A."/>
            <person name="Glavina del Rio T."/>
            <person name="Tice H."/>
            <person name="Bruce D."/>
            <person name="Goodwin L."/>
            <person name="Pitluck S."/>
            <person name="Larimer F."/>
            <person name="Land M.L."/>
            <person name="Mouttaki H."/>
            <person name="He Z."/>
            <person name="Zhou J."/>
            <person name="Hemme C.L."/>
        </authorList>
    </citation>
    <scope>NUCLEOTIDE SEQUENCE [LARGE SCALE GENOMIC DNA]</scope>
    <source>
        <strain evidence="6">DSM 2782</strain>
    </source>
</reference>
<keyword evidence="4" id="KW-0411">Iron-sulfur</keyword>
<dbReference type="GO" id="GO:0051536">
    <property type="term" value="F:iron-sulfur cluster binding"/>
    <property type="evidence" value="ECO:0007669"/>
    <property type="project" value="UniProtKB-KW"/>
</dbReference>
<dbReference type="InterPro" id="IPR013785">
    <property type="entry name" value="Aldolase_TIM"/>
</dbReference>
<evidence type="ECO:0000313" key="6">
    <source>
        <dbReference type="EMBL" id="EGD48534.1"/>
    </source>
</evidence>
<dbReference type="eggNOG" id="COG0535">
    <property type="taxonomic scope" value="Bacteria"/>
</dbReference>
<dbReference type="Pfam" id="PF04055">
    <property type="entry name" value="Radical_SAM"/>
    <property type="match status" value="1"/>
</dbReference>
<dbReference type="OrthoDB" id="9805809at2"/>
<dbReference type="InterPro" id="IPR023885">
    <property type="entry name" value="4Fe4S-binding_SPASM_dom"/>
</dbReference>
<evidence type="ECO:0000259" key="5">
    <source>
        <dbReference type="PROSITE" id="PS51918"/>
    </source>
</evidence>
<dbReference type="SUPFAM" id="SSF102114">
    <property type="entry name" value="Radical SAM enzymes"/>
    <property type="match status" value="1"/>
</dbReference>